<comment type="caution">
    <text evidence="3">The sequence shown here is derived from an EMBL/GenBank/DDBJ whole genome shotgun (WGS) entry which is preliminary data.</text>
</comment>
<dbReference type="GO" id="GO:0016779">
    <property type="term" value="F:nucleotidyltransferase activity"/>
    <property type="evidence" value="ECO:0007669"/>
    <property type="project" value="UniProtKB-ARBA"/>
</dbReference>
<keyword evidence="1" id="KW-0460">Magnesium</keyword>
<accession>A0A0B1Q2H8</accession>
<protein>
    <recommendedName>
        <fullName evidence="2">MobA-like NTP transferase domain-containing protein</fullName>
    </recommendedName>
</protein>
<feature type="domain" description="MobA-like NTP transferase" evidence="2">
    <location>
        <begin position="7"/>
        <end position="164"/>
    </location>
</feature>
<gene>
    <name evidence="3" type="ORF">LA66_10875</name>
</gene>
<dbReference type="STRING" id="370622.LA66_10875"/>
<dbReference type="InterPro" id="IPR025877">
    <property type="entry name" value="MobA-like_NTP_Trfase"/>
</dbReference>
<name>A0A0B1Q2H8_9HYPH</name>
<evidence type="ECO:0000313" key="3">
    <source>
        <dbReference type="EMBL" id="KHJ55033.1"/>
    </source>
</evidence>
<reference evidence="3 4" key="1">
    <citation type="submission" date="2014-09" db="EMBL/GenBank/DDBJ databases">
        <title>Isolation and characterization of Aurantimonas altamirensis ON-56566 from clinical sample following a dog bite.</title>
        <authorList>
            <person name="Eshaghi A."/>
            <person name="Li A."/>
            <person name="Shahinas D."/>
            <person name="Bahn P."/>
            <person name="Kus J.V."/>
            <person name="Patel S.N."/>
        </authorList>
    </citation>
    <scope>NUCLEOTIDE SEQUENCE [LARGE SCALE GENOMIC DNA]</scope>
    <source>
        <strain evidence="3 4">ON-56566</strain>
    </source>
</reference>
<dbReference type="SUPFAM" id="SSF53448">
    <property type="entry name" value="Nucleotide-diphospho-sugar transferases"/>
    <property type="match status" value="1"/>
</dbReference>
<dbReference type="CDD" id="cd04182">
    <property type="entry name" value="GT_2_like_f"/>
    <property type="match status" value="1"/>
</dbReference>
<dbReference type="AlphaFoldDB" id="A0A0B1Q2H8"/>
<organism evidence="3 4">
    <name type="scientific">Aureimonas altamirensis</name>
    <dbReference type="NCBI Taxonomy" id="370622"/>
    <lineage>
        <taxon>Bacteria</taxon>
        <taxon>Pseudomonadati</taxon>
        <taxon>Pseudomonadota</taxon>
        <taxon>Alphaproteobacteria</taxon>
        <taxon>Hyphomicrobiales</taxon>
        <taxon>Aurantimonadaceae</taxon>
        <taxon>Aureimonas</taxon>
    </lineage>
</organism>
<proteinExistence type="predicted"/>
<dbReference type="InterPro" id="IPR029044">
    <property type="entry name" value="Nucleotide-diphossugar_trans"/>
</dbReference>
<dbReference type="PANTHER" id="PTHR43777:SF1">
    <property type="entry name" value="MOLYBDENUM COFACTOR CYTIDYLYLTRANSFERASE"/>
    <property type="match status" value="1"/>
</dbReference>
<dbReference type="PANTHER" id="PTHR43777">
    <property type="entry name" value="MOLYBDENUM COFACTOR CYTIDYLYLTRANSFERASE"/>
    <property type="match status" value="1"/>
</dbReference>
<dbReference type="RefSeq" id="WP_039193075.1">
    <property type="nucleotide sequence ID" value="NZ_JRFJ01000002.1"/>
</dbReference>
<dbReference type="Gene3D" id="3.90.550.10">
    <property type="entry name" value="Spore Coat Polysaccharide Biosynthesis Protein SpsA, Chain A"/>
    <property type="match status" value="1"/>
</dbReference>
<dbReference type="EMBL" id="JRFJ01000002">
    <property type="protein sequence ID" value="KHJ55033.1"/>
    <property type="molecule type" value="Genomic_DNA"/>
</dbReference>
<dbReference type="Pfam" id="PF12804">
    <property type="entry name" value="NTP_transf_3"/>
    <property type="match status" value="1"/>
</dbReference>
<sequence>MPPEVVAVVLAAGRSSRTAPHHKLLARYDDVPQIVRIIRRLAASRLAGIVTVLGHDADRLRPLIEELPTRILVNPDHEGGLSGSVKMGFAAGMPADGVMMVPADMPLLDTADIDALIAAFLPGTVVAATDRSAMRNPVILPASMAAAVETLSGDTGARRLIRDYAPIRLVELGATASCDIDTVEAILSTGGHLPKG</sequence>
<evidence type="ECO:0000259" key="2">
    <source>
        <dbReference type="Pfam" id="PF12804"/>
    </source>
</evidence>
<evidence type="ECO:0000313" key="4">
    <source>
        <dbReference type="Proteomes" id="UP000030826"/>
    </source>
</evidence>
<dbReference type="Proteomes" id="UP000030826">
    <property type="component" value="Unassembled WGS sequence"/>
</dbReference>
<evidence type="ECO:0000256" key="1">
    <source>
        <dbReference type="ARBA" id="ARBA00022842"/>
    </source>
</evidence>